<protein>
    <submittedName>
        <fullName evidence="1">Uncharacterized protein</fullName>
    </submittedName>
</protein>
<proteinExistence type="predicted"/>
<dbReference type="EMBL" id="ML208259">
    <property type="protein sequence ID" value="TFK77286.1"/>
    <property type="molecule type" value="Genomic_DNA"/>
</dbReference>
<reference evidence="1 2" key="1">
    <citation type="journal article" date="2019" name="Nat. Ecol. Evol.">
        <title>Megaphylogeny resolves global patterns of mushroom evolution.</title>
        <authorList>
            <person name="Varga T."/>
            <person name="Krizsan K."/>
            <person name="Foldi C."/>
            <person name="Dima B."/>
            <person name="Sanchez-Garcia M."/>
            <person name="Sanchez-Ramirez S."/>
            <person name="Szollosi G.J."/>
            <person name="Szarkandi J.G."/>
            <person name="Papp V."/>
            <person name="Albert L."/>
            <person name="Andreopoulos W."/>
            <person name="Angelini C."/>
            <person name="Antonin V."/>
            <person name="Barry K.W."/>
            <person name="Bougher N.L."/>
            <person name="Buchanan P."/>
            <person name="Buyck B."/>
            <person name="Bense V."/>
            <person name="Catcheside P."/>
            <person name="Chovatia M."/>
            <person name="Cooper J."/>
            <person name="Damon W."/>
            <person name="Desjardin D."/>
            <person name="Finy P."/>
            <person name="Geml J."/>
            <person name="Haridas S."/>
            <person name="Hughes K."/>
            <person name="Justo A."/>
            <person name="Karasinski D."/>
            <person name="Kautmanova I."/>
            <person name="Kiss B."/>
            <person name="Kocsube S."/>
            <person name="Kotiranta H."/>
            <person name="LaButti K.M."/>
            <person name="Lechner B.E."/>
            <person name="Liimatainen K."/>
            <person name="Lipzen A."/>
            <person name="Lukacs Z."/>
            <person name="Mihaltcheva S."/>
            <person name="Morgado L.N."/>
            <person name="Niskanen T."/>
            <person name="Noordeloos M.E."/>
            <person name="Ohm R.A."/>
            <person name="Ortiz-Santana B."/>
            <person name="Ovrebo C."/>
            <person name="Racz N."/>
            <person name="Riley R."/>
            <person name="Savchenko A."/>
            <person name="Shiryaev A."/>
            <person name="Soop K."/>
            <person name="Spirin V."/>
            <person name="Szebenyi C."/>
            <person name="Tomsovsky M."/>
            <person name="Tulloss R.E."/>
            <person name="Uehling J."/>
            <person name="Grigoriev I.V."/>
            <person name="Vagvolgyi C."/>
            <person name="Papp T."/>
            <person name="Martin F.M."/>
            <person name="Miettinen O."/>
            <person name="Hibbett D.S."/>
            <person name="Nagy L.G."/>
        </authorList>
    </citation>
    <scope>NUCLEOTIDE SEQUENCE [LARGE SCALE GENOMIC DNA]</scope>
    <source>
        <strain evidence="1 2">NL-1719</strain>
    </source>
</reference>
<gene>
    <name evidence="1" type="ORF">BDN72DRAFT_891041</name>
</gene>
<sequence>MSIVGVGVVRGDCGWRMSGSGYDPTGVKLNEATTANLFAKSMTELATVRTQIKVWERSFKEKHGRGPSVDEIKQQPEIAEKYKLYKKLSKSNAGPSQPQAIDASSSNLAPVTPPKRAALMPQRTRAVEPTVPLSSFNPFSPQKNKGKQRETPSSTRTASALVTRSRSPSPSPFQRTVNRTKVDERSQSPSHDPPAVLRARKRLRGEAVSPSPRKPKFARGHPGSQPSPGALNPHNDSMDDEGDAFAFNYIGKSPSKPSQAGRSFTLLFEEENEEGVDSLNVEQQPRLKSLYAGGLFGSGADEILGNNGKVPKQPQIKIFPPARNPRPAETTKHNSGSSRPIPLHTDPESDPVPGSPSIPPPSTDAAETDRPSSDDKPTKRTFQSKRKGKLGKESIITGQSHGDESEDDDLMKMTDNVKVITRSRFVRAANGGDELDLEMDPILAYSQRVLPRADVPPLSAISATGDDSKLTVDLPDELRQFLAFESAEPKSQKVDDDKVAQELIYGRRVGTYDPSRGGEIWDVGEDASTNLSQTQHPESEDDWEGEPIPWAAGEL</sequence>
<accession>A0ACD3BHH6</accession>
<organism evidence="1 2">
    <name type="scientific">Pluteus cervinus</name>
    <dbReference type="NCBI Taxonomy" id="181527"/>
    <lineage>
        <taxon>Eukaryota</taxon>
        <taxon>Fungi</taxon>
        <taxon>Dikarya</taxon>
        <taxon>Basidiomycota</taxon>
        <taxon>Agaricomycotina</taxon>
        <taxon>Agaricomycetes</taxon>
        <taxon>Agaricomycetidae</taxon>
        <taxon>Agaricales</taxon>
        <taxon>Pluteineae</taxon>
        <taxon>Pluteaceae</taxon>
        <taxon>Pluteus</taxon>
    </lineage>
</organism>
<evidence type="ECO:0000313" key="2">
    <source>
        <dbReference type="Proteomes" id="UP000308600"/>
    </source>
</evidence>
<name>A0ACD3BHH6_9AGAR</name>
<evidence type="ECO:0000313" key="1">
    <source>
        <dbReference type="EMBL" id="TFK77286.1"/>
    </source>
</evidence>
<keyword evidence="2" id="KW-1185">Reference proteome</keyword>
<dbReference type="Proteomes" id="UP000308600">
    <property type="component" value="Unassembled WGS sequence"/>
</dbReference>